<protein>
    <submittedName>
        <fullName evidence="3">Uncharacterized protein</fullName>
    </submittedName>
</protein>
<feature type="region of interest" description="Disordered" evidence="1">
    <location>
        <begin position="124"/>
        <end position="197"/>
    </location>
</feature>
<evidence type="ECO:0000313" key="3">
    <source>
        <dbReference type="WBParaSite" id="PgE011_g006_t02"/>
    </source>
</evidence>
<feature type="region of interest" description="Disordered" evidence="1">
    <location>
        <begin position="21"/>
        <end position="111"/>
    </location>
</feature>
<evidence type="ECO:0000256" key="1">
    <source>
        <dbReference type="SAM" id="MobiDB-lite"/>
    </source>
</evidence>
<dbReference type="AlphaFoldDB" id="A0A914ZZ53"/>
<feature type="compositionally biased region" description="Basic and acidic residues" evidence="1">
    <location>
        <begin position="37"/>
        <end position="52"/>
    </location>
</feature>
<name>A0A914ZZ53_PARUN</name>
<feature type="compositionally biased region" description="Basic and acidic residues" evidence="1">
    <location>
        <begin position="135"/>
        <end position="144"/>
    </location>
</feature>
<organism evidence="2 3">
    <name type="scientific">Parascaris univalens</name>
    <name type="common">Nematode worm</name>
    <dbReference type="NCBI Taxonomy" id="6257"/>
    <lineage>
        <taxon>Eukaryota</taxon>
        <taxon>Metazoa</taxon>
        <taxon>Ecdysozoa</taxon>
        <taxon>Nematoda</taxon>
        <taxon>Chromadorea</taxon>
        <taxon>Rhabditida</taxon>
        <taxon>Spirurina</taxon>
        <taxon>Ascaridomorpha</taxon>
        <taxon>Ascaridoidea</taxon>
        <taxon>Ascarididae</taxon>
        <taxon>Parascaris</taxon>
    </lineage>
</organism>
<dbReference type="WBParaSite" id="PgE011_g006_t02">
    <property type="protein sequence ID" value="PgE011_g006_t02"/>
    <property type="gene ID" value="PgE011_g006"/>
</dbReference>
<proteinExistence type="predicted"/>
<evidence type="ECO:0000313" key="2">
    <source>
        <dbReference type="Proteomes" id="UP000887569"/>
    </source>
</evidence>
<accession>A0A914ZZ53</accession>
<keyword evidence="2" id="KW-1185">Reference proteome</keyword>
<feature type="compositionally biased region" description="Polar residues" evidence="1">
    <location>
        <begin position="55"/>
        <end position="74"/>
    </location>
</feature>
<sequence length="235" mass="25443">FVLTEAPKDVSKVTGEAKYGVKGAEQSSEQRVVPLFGDKEADFDQNAHKEDAVNNDVSTSGADNSGSGEESSSLCRVIIDEEEQRESSELSPYENEDETMTGIENVSEANHFIKSTDDSAVKEKLFSEDMWDQGYQEHSREWNESGKGQTPPEGSLDGDDPSVFNDAPFEEAMLSDGASEQMLFMGGSGNSDDAESNVCPKSFFGNMDDNMEALYDLSDANKNASAEELGAAALL</sequence>
<reference evidence="3" key="1">
    <citation type="submission" date="2022-11" db="UniProtKB">
        <authorList>
            <consortium name="WormBaseParasite"/>
        </authorList>
    </citation>
    <scope>IDENTIFICATION</scope>
</reference>
<dbReference type="Proteomes" id="UP000887569">
    <property type="component" value="Unplaced"/>
</dbReference>